<dbReference type="PROSITE" id="PS51318">
    <property type="entry name" value="TAT"/>
    <property type="match status" value="1"/>
</dbReference>
<dbReference type="InterPro" id="IPR058677">
    <property type="entry name" value="ORF4_N"/>
</dbReference>
<dbReference type="InterPro" id="IPR006311">
    <property type="entry name" value="TAT_signal"/>
</dbReference>
<dbReference type="EMBL" id="CP016070">
    <property type="protein sequence ID" value="AOW80125.1"/>
    <property type="molecule type" value="Genomic_DNA"/>
</dbReference>
<proteinExistence type="predicted"/>
<evidence type="ECO:0000313" key="5">
    <source>
        <dbReference type="Proteomes" id="UP000185608"/>
    </source>
</evidence>
<evidence type="ECO:0000256" key="2">
    <source>
        <dbReference type="SAM" id="Phobius"/>
    </source>
</evidence>
<gene>
    <name evidence="4" type="ORF">HTSR_0940</name>
</gene>
<feature type="domain" description="Envelope protein N-terminal" evidence="3">
    <location>
        <begin position="87"/>
        <end position="347"/>
    </location>
</feature>
<keyword evidence="2" id="KW-0472">Membrane</keyword>
<keyword evidence="2" id="KW-0812">Transmembrane</keyword>
<reference evidence="4 5" key="1">
    <citation type="submission" date="2016-06" db="EMBL/GenBank/DDBJ databases">
        <title>Discovery of anaerobic lithoheterotrophic haloarchaeon capable of sulfur respiration by hydrogen and formate.</title>
        <authorList>
            <person name="Sorokin D.Y."/>
            <person name="Kublanov I.V."/>
            <person name="Roman P."/>
            <person name="Sinninghe Damste J.S."/>
            <person name="Golyshin P.N."/>
            <person name="Rojo D."/>
            <person name="Ciordia S."/>
            <person name="Mena Md.C."/>
            <person name="Ferrer M."/>
            <person name="Smedile F."/>
            <person name="Messina E."/>
            <person name="La Cono V."/>
            <person name="Yakimov M.M."/>
        </authorList>
    </citation>
    <scope>NUCLEOTIDE SEQUENCE [LARGE SCALE GENOMIC DNA]</scope>
    <source>
        <strain evidence="4 5">HTSR1</strain>
    </source>
</reference>
<sequence>MKMDRRTFMRRSAAAGTAVAVGGTGTIYSSEEAEALVPLAPAAVAAGATAGAWLIREYDPLSIFENDALDIARDERIERVRESWMRQQNAVDKTIRGVKSLIEYAYNDWISRGKIDAVEGMVAGDSVDQIKDHAHSHVDGRVAVSQKNLIKQHQEMRRTVDGTISQLVDHPDVDVLSHLEVSLSQSRDNYYWLKSVDTDTETWTLADGSSIDVTPLEITVDEKDSFDDIDPTTLLSSTPRGVEMDSTHSSGKGLVFRPSSLDEDGNIQWSDATYTLSRPDIWSGIWTDLENMRSKVHADLDSWVDVAIDEVQSGMSPASLLSPGEISMMMSEDESDPSAVANMIALGVPVDKAVEYRMKIDGIEVWGILHLPDGGSVNVGDIYRPTVDDPLFASLDPSTMSGSWSEYQSEVSGGVVTFTSTPFPRVLYSISTSHSETVEVPSSEFSAESSSAGTYTADLSGLLDNQITSIESVTMRPHPDYSSGQMVTMTLADDQVEILEIRDEDGSTMDSTSTDEPYTPQSSDNYITEEEWSEMQSTIEDLTEQYEEEKQPNPGPGAILPGGIPDWALLVGAGAGGILALFGLTGGGR</sequence>
<protein>
    <recommendedName>
        <fullName evidence="3">Envelope protein N-terminal domain-containing protein</fullName>
    </recommendedName>
</protein>
<accession>A0A1D8S449</accession>
<evidence type="ECO:0000313" key="4">
    <source>
        <dbReference type="EMBL" id="AOW80125.1"/>
    </source>
</evidence>
<dbReference type="PATRIC" id="fig|1855411.3.peg.940"/>
<dbReference type="Pfam" id="PF26255">
    <property type="entry name" value="Viral_env_HRPV"/>
    <property type="match status" value="1"/>
</dbReference>
<dbReference type="Proteomes" id="UP000185608">
    <property type="component" value="Chromosome"/>
</dbReference>
<dbReference type="KEGG" id="halh:HTSR_0940"/>
<feature type="region of interest" description="Disordered" evidence="1">
    <location>
        <begin position="502"/>
        <end position="524"/>
    </location>
</feature>
<evidence type="ECO:0000256" key="1">
    <source>
        <dbReference type="SAM" id="MobiDB-lite"/>
    </source>
</evidence>
<name>A0A1D8S449_9EURY</name>
<organism evidence="4 5">
    <name type="scientific">Halodesulfurarchaeum formicicum</name>
    <dbReference type="NCBI Taxonomy" id="1873524"/>
    <lineage>
        <taxon>Archaea</taxon>
        <taxon>Methanobacteriati</taxon>
        <taxon>Methanobacteriota</taxon>
        <taxon>Stenosarchaea group</taxon>
        <taxon>Halobacteria</taxon>
        <taxon>Halobacteriales</taxon>
        <taxon>Halobacteriaceae</taxon>
        <taxon>Halodesulfurarchaeum</taxon>
    </lineage>
</organism>
<feature type="transmembrane region" description="Helical" evidence="2">
    <location>
        <begin position="567"/>
        <end position="587"/>
    </location>
</feature>
<dbReference type="AlphaFoldDB" id="A0A1D8S449"/>
<feature type="compositionally biased region" description="Polar residues" evidence="1">
    <location>
        <begin position="508"/>
        <end position="524"/>
    </location>
</feature>
<keyword evidence="2" id="KW-1133">Transmembrane helix</keyword>
<evidence type="ECO:0000259" key="3">
    <source>
        <dbReference type="Pfam" id="PF26255"/>
    </source>
</evidence>